<gene>
    <name evidence="1" type="ORF">HMPREF1059_01341</name>
</gene>
<evidence type="ECO:0000313" key="2">
    <source>
        <dbReference type="Proteomes" id="UP000006262"/>
    </source>
</evidence>
<protein>
    <submittedName>
        <fullName evidence="1">Uncharacterized protein</fullName>
    </submittedName>
</protein>
<organism evidence="1 2">
    <name type="scientific">Parabacteroides distasonis CL09T03C24</name>
    <dbReference type="NCBI Taxonomy" id="999417"/>
    <lineage>
        <taxon>Bacteria</taxon>
        <taxon>Pseudomonadati</taxon>
        <taxon>Bacteroidota</taxon>
        <taxon>Bacteroidia</taxon>
        <taxon>Bacteroidales</taxon>
        <taxon>Tannerellaceae</taxon>
        <taxon>Parabacteroides</taxon>
    </lineage>
</organism>
<dbReference type="Proteomes" id="UP000006262">
    <property type="component" value="Unassembled WGS sequence"/>
</dbReference>
<sequence length="48" mass="5333">MICATPVLLYGTGLLIMFDGYTSAYSTDKLSPVPFLLGLREQEMFTNN</sequence>
<reference evidence="1 2" key="1">
    <citation type="submission" date="2012-02" db="EMBL/GenBank/DDBJ databases">
        <title>The Genome Sequence of Parabacteroides distasonis CL09T03C24.</title>
        <authorList>
            <consortium name="The Broad Institute Genome Sequencing Platform"/>
            <person name="Earl A."/>
            <person name="Ward D."/>
            <person name="Feldgarden M."/>
            <person name="Gevers D."/>
            <person name="Zitomersky N.L."/>
            <person name="Coyne M.J."/>
            <person name="Comstock L.E."/>
            <person name="Young S.K."/>
            <person name="Zeng Q."/>
            <person name="Gargeya S."/>
            <person name="Fitzgerald M."/>
            <person name="Haas B."/>
            <person name="Abouelleil A."/>
            <person name="Alvarado L."/>
            <person name="Arachchi H.M."/>
            <person name="Berlin A."/>
            <person name="Chapman S.B."/>
            <person name="Gearin G."/>
            <person name="Goldberg J."/>
            <person name="Griggs A."/>
            <person name="Gujja S."/>
            <person name="Hansen M."/>
            <person name="Heiman D."/>
            <person name="Howarth C."/>
            <person name="Larimer J."/>
            <person name="Lui A."/>
            <person name="MacDonald P.J.P."/>
            <person name="McCowen C."/>
            <person name="Montmayeur A."/>
            <person name="Murphy C."/>
            <person name="Neiman D."/>
            <person name="Pearson M."/>
            <person name="Priest M."/>
            <person name="Roberts A."/>
            <person name="Saif S."/>
            <person name="Shea T."/>
            <person name="Sisk P."/>
            <person name="Stolte C."/>
            <person name="Sykes S."/>
            <person name="Wortman J."/>
            <person name="Nusbaum C."/>
            <person name="Birren B."/>
        </authorList>
    </citation>
    <scope>NUCLEOTIDE SEQUENCE [LARGE SCALE GENOMIC DNA]</scope>
    <source>
        <strain evidence="1 2">CL09T03C24</strain>
    </source>
</reference>
<name>A0AAD2TRW4_PARDI</name>
<evidence type="ECO:0000313" key="1">
    <source>
        <dbReference type="EMBL" id="EKN29740.1"/>
    </source>
</evidence>
<comment type="caution">
    <text evidence="1">The sequence shown here is derived from an EMBL/GenBank/DDBJ whole genome shotgun (WGS) entry which is preliminary data.</text>
</comment>
<dbReference type="EMBL" id="AGZN01000012">
    <property type="protein sequence ID" value="EKN29740.1"/>
    <property type="molecule type" value="Genomic_DNA"/>
</dbReference>
<dbReference type="AlphaFoldDB" id="A0AAD2TRW4"/>
<accession>A0AAD2TRW4</accession>
<proteinExistence type="predicted"/>